<feature type="domain" description="Bacterial Ig-like" evidence="4">
    <location>
        <begin position="799"/>
        <end position="880"/>
    </location>
</feature>
<gene>
    <name evidence="5" type="ordered locus">AciX9_0492</name>
</gene>
<dbReference type="InterPro" id="IPR028994">
    <property type="entry name" value="Integrin_alpha_N"/>
</dbReference>
<evidence type="ECO:0000256" key="3">
    <source>
        <dbReference type="SAM" id="SignalP"/>
    </source>
</evidence>
<reference evidence="6" key="1">
    <citation type="submission" date="2011-01" db="EMBL/GenBank/DDBJ databases">
        <title>Complete sequence of chromosome of Acidobacterium sp. MP5ACTX9.</title>
        <authorList>
            <consortium name="US DOE Joint Genome Institute"/>
            <person name="Lucas S."/>
            <person name="Copeland A."/>
            <person name="Lapidus A."/>
            <person name="Cheng J.-F."/>
            <person name="Goodwin L."/>
            <person name="Pitluck S."/>
            <person name="Teshima H."/>
            <person name="Detter J.C."/>
            <person name="Han C."/>
            <person name="Tapia R."/>
            <person name="Land M."/>
            <person name="Hauser L."/>
            <person name="Kyrpides N."/>
            <person name="Ivanova N."/>
            <person name="Ovchinnikova G."/>
            <person name="Pagani I."/>
            <person name="Rawat S.R."/>
            <person name="Mannisto M."/>
            <person name="Haggblom M.M."/>
            <person name="Woyke T."/>
        </authorList>
    </citation>
    <scope>NUCLEOTIDE SEQUENCE [LARGE SCALE GENOMIC DNA]</scope>
    <source>
        <strain evidence="6">MP5ACTX9</strain>
    </source>
</reference>
<dbReference type="KEGG" id="acm:AciX9_0492"/>
<feature type="transmembrane region" description="Helical" evidence="2">
    <location>
        <begin position="1197"/>
        <end position="1215"/>
    </location>
</feature>
<keyword evidence="6" id="KW-1185">Reference proteome</keyword>
<evidence type="ECO:0000313" key="6">
    <source>
        <dbReference type="Proteomes" id="UP000000343"/>
    </source>
</evidence>
<proteinExistence type="predicted"/>
<dbReference type="Gene3D" id="2.60.40.10">
    <property type="entry name" value="Immunoglobulins"/>
    <property type="match status" value="2"/>
</dbReference>
<name>E8WY25_GRATM</name>
<keyword evidence="2" id="KW-1133">Transmembrane helix</keyword>
<sequence>MHSYKRVLLQAFIFLTACLCLPAFAESFTNPVRIVTPIDPDAVISGDLNGDGRRDLIWFKVVNGATTGHVLLAGPNNSFQPGQDFSFPANINVSRAPMCVTADVTRDARLDLICANYDPNTHIGSVFVFPGNGDGTLGAASVNKLSNQISDAVILASVGDLNGDGVSDFLLEQPYNSFVLVLLSDGKGGFLPSKTVVGNVAFSVPVIADINGDGIPDILWRDGLAVSLGKGDGSFGPLITSYTYTSPPGGGTCAFHDMDQDGKLDAVCGYPTSGNGGTTLDILHGNGDGTFNTTPIFHLPFGSTSVSGSGAGTFLYPELVADVNGDGIPDILAYSGDGLAVFLGAPGLSFGPPREYAIAAVGFAFLVDQAAQQQFVDLNGDGLMDLLSCGPNGLYLTYGHADGTFGTAPAPEVGVITGPTAMADFNRDGKQNLVATGSPQLTLNLGNGDGTFAPPISLQSSPVTSSSQIYAADFNGDGKPDLLANDSTYAPYLLFGHGDGTFATPQAATGIAAPLNTSNGSVGVVGDIDGDGKADLLLPSISSLSSTYSLVAALSLGNGTFRSVSTTYTAPVMPNGVSYYTPGTPILADLANRGKLDAAYILSTGLYVVQGHGNGSFDTTPSILPIPAHLGVAANGYSAVQSADFDGDGKPDLALVTEYQLPYSFSYQGVPSCVWIYYGKGDGTFIAPVQAGCFAHSYTSFKAADLNGDGLPDLVLQTASSLNTFAVGIVHSAAGRTFGPEICYTAGALSGDLFIKDLNGDGRPDLIFGNVASDAASSVTILLNQLDSGPVASATTLISSQNPSSPGTTVVFTATVKAGDASVPAGSMTFTDNSVALGTVPLIPGTASATTSVSEAPSTGTHTIVATYVPSGPLQASSASLIQIVSAPSTPSATQLTLQPVRTPAPALFGSYSFRSSLTSSQSSGSASVANQPVTITVQGFPPATLTTDNSGSIVYVTPFTLSAATYTVTAHFAGSTSLTQSDASTLQQIVPDQTSLILSAPATSPQGGAATITSTVTNLDGSASIAAANPSNGTITILDGGIAIATLTPGPTASLSAGVSFTTSQLASGLHTLTAVFTSKSGDITSASAGPVSLLITDPLFDLKVSSPTLSIQAEHHGNITATISSISGFNGLVNLTCSTPAGLLLTCEVGGDKRPSSASMQIASGGSVSLPVILDTDAVLDFKSALIPEPSRHNSATDVVWALLLPACGFGLLRCRLKAGRVNRLTLFVLLIAATLGLGVGLTGCSAKYPQHALVGSYDIVLTATSSSSVGAPVVRHITLQVTP</sequence>
<keyword evidence="1 3" id="KW-0732">Signal</keyword>
<dbReference type="Gene3D" id="2.130.10.130">
    <property type="entry name" value="Integrin alpha, N-terminal"/>
    <property type="match status" value="4"/>
</dbReference>
<accession>E8WY25</accession>
<evidence type="ECO:0000313" key="5">
    <source>
        <dbReference type="EMBL" id="ADW67564.1"/>
    </source>
</evidence>
<dbReference type="PaxDb" id="1198114-AciX9_0492"/>
<dbReference type="eggNOG" id="COG1345">
    <property type="taxonomic scope" value="Bacteria"/>
</dbReference>
<dbReference type="Pfam" id="PF16640">
    <property type="entry name" value="Big_3_5"/>
    <property type="match status" value="1"/>
</dbReference>
<dbReference type="Proteomes" id="UP000000343">
    <property type="component" value="Chromosome"/>
</dbReference>
<keyword evidence="2" id="KW-0812">Transmembrane</keyword>
<dbReference type="OrthoDB" id="111411at2"/>
<dbReference type="PROSITE" id="PS51257">
    <property type="entry name" value="PROKAR_LIPOPROTEIN"/>
    <property type="match status" value="1"/>
</dbReference>
<feature type="chain" id="PRO_5003233974" evidence="3">
    <location>
        <begin position="26"/>
        <end position="1286"/>
    </location>
</feature>
<dbReference type="EMBL" id="CP002480">
    <property type="protein sequence ID" value="ADW67564.1"/>
    <property type="molecule type" value="Genomic_DNA"/>
</dbReference>
<dbReference type="PANTHER" id="PTHR46580:SF2">
    <property type="entry name" value="MAM DOMAIN-CONTAINING PROTEIN"/>
    <property type="match status" value="1"/>
</dbReference>
<dbReference type="InterPro" id="IPR013783">
    <property type="entry name" value="Ig-like_fold"/>
</dbReference>
<feature type="signal peptide" evidence="3">
    <location>
        <begin position="1"/>
        <end position="25"/>
    </location>
</feature>
<evidence type="ECO:0000256" key="1">
    <source>
        <dbReference type="ARBA" id="ARBA00022729"/>
    </source>
</evidence>
<evidence type="ECO:0000259" key="4">
    <source>
        <dbReference type="Pfam" id="PF16640"/>
    </source>
</evidence>
<dbReference type="InterPro" id="IPR032109">
    <property type="entry name" value="Big_3_5"/>
</dbReference>
<dbReference type="PANTHER" id="PTHR46580">
    <property type="entry name" value="SENSOR KINASE-RELATED"/>
    <property type="match status" value="1"/>
</dbReference>
<evidence type="ECO:0000256" key="2">
    <source>
        <dbReference type="SAM" id="Phobius"/>
    </source>
</evidence>
<dbReference type="Pfam" id="PF13517">
    <property type="entry name" value="FG-GAP_3"/>
    <property type="match status" value="5"/>
</dbReference>
<dbReference type="SUPFAM" id="SSF69318">
    <property type="entry name" value="Integrin alpha N-terminal domain"/>
    <property type="match status" value="3"/>
</dbReference>
<dbReference type="HOGENOM" id="CLU_262617_0_0_0"/>
<keyword evidence="2" id="KW-0472">Membrane</keyword>
<protein>
    <submittedName>
        <fullName evidence="5">FG-GAP repeat protein</fullName>
    </submittedName>
</protein>
<feature type="transmembrane region" description="Helical" evidence="2">
    <location>
        <begin position="1227"/>
        <end position="1246"/>
    </location>
</feature>
<dbReference type="STRING" id="1198114.AciX9_0492"/>
<dbReference type="InterPro" id="IPR013517">
    <property type="entry name" value="FG-GAP"/>
</dbReference>
<organism evidence="6">
    <name type="scientific">Granulicella tundricola (strain ATCC BAA-1859 / DSM 23138 / MP5ACTX9)</name>
    <dbReference type="NCBI Taxonomy" id="1198114"/>
    <lineage>
        <taxon>Bacteria</taxon>
        <taxon>Pseudomonadati</taxon>
        <taxon>Acidobacteriota</taxon>
        <taxon>Terriglobia</taxon>
        <taxon>Terriglobales</taxon>
        <taxon>Acidobacteriaceae</taxon>
        <taxon>Granulicella</taxon>
    </lineage>
</organism>